<dbReference type="InterPro" id="IPR045517">
    <property type="entry name" value="Glyoxalase_8"/>
</dbReference>
<name>A0A285IS90_9RHOB</name>
<evidence type="ECO:0000259" key="4">
    <source>
        <dbReference type="PROSITE" id="PS51819"/>
    </source>
</evidence>
<protein>
    <recommendedName>
        <fullName evidence="2">Bleomycin resistance protein</fullName>
    </recommendedName>
</protein>
<dbReference type="Gene3D" id="3.10.180.10">
    <property type="entry name" value="2,3-Dihydroxybiphenyl 1,2-Dioxygenase, domain 1"/>
    <property type="match status" value="1"/>
</dbReference>
<proteinExistence type="inferred from homology"/>
<gene>
    <name evidence="5" type="ORF">CVM39_02145</name>
    <name evidence="6" type="ORF">SAMN06297129_1963</name>
</gene>
<evidence type="ECO:0000256" key="3">
    <source>
        <dbReference type="ARBA" id="ARBA00023251"/>
    </source>
</evidence>
<evidence type="ECO:0000313" key="6">
    <source>
        <dbReference type="EMBL" id="SNY50862.1"/>
    </source>
</evidence>
<dbReference type="SUPFAM" id="SSF54593">
    <property type="entry name" value="Glyoxalase/Bleomycin resistance protein/Dihydroxybiphenyl dioxygenase"/>
    <property type="match status" value="1"/>
</dbReference>
<dbReference type="EMBL" id="PGTD01000007">
    <property type="protein sequence ID" value="PJE31923.1"/>
    <property type="molecule type" value="Genomic_DNA"/>
</dbReference>
<comment type="similarity">
    <text evidence="1">Belongs to the bleomycin resistance protein family.</text>
</comment>
<dbReference type="Pfam" id="PF19581">
    <property type="entry name" value="Glyoxalase_7"/>
    <property type="match status" value="1"/>
</dbReference>
<feature type="domain" description="VOC" evidence="4">
    <location>
        <begin position="62"/>
        <end position="178"/>
    </location>
</feature>
<dbReference type="CDD" id="cd08349">
    <property type="entry name" value="BLMA_like"/>
    <property type="match status" value="1"/>
</dbReference>
<dbReference type="GO" id="GO:0046677">
    <property type="term" value="P:response to antibiotic"/>
    <property type="evidence" value="ECO:0007669"/>
    <property type="project" value="UniProtKB-KW"/>
</dbReference>
<accession>A0A285IS90</accession>
<dbReference type="AlphaFoldDB" id="A0A285IS90"/>
<evidence type="ECO:0000256" key="2">
    <source>
        <dbReference type="ARBA" id="ARBA00021572"/>
    </source>
</evidence>
<dbReference type="PROSITE" id="PS51819">
    <property type="entry name" value="VOC"/>
    <property type="match status" value="1"/>
</dbReference>
<evidence type="ECO:0000313" key="7">
    <source>
        <dbReference type="Proteomes" id="UP000231655"/>
    </source>
</evidence>
<dbReference type="InterPro" id="IPR037523">
    <property type="entry name" value="VOC_core"/>
</dbReference>
<dbReference type="RefSeq" id="WP_097145699.1">
    <property type="nucleotide sequence ID" value="NZ_OBEA01000003.1"/>
</dbReference>
<dbReference type="InterPro" id="IPR000335">
    <property type="entry name" value="Bleomycin-R"/>
</dbReference>
<reference evidence="6 7" key="1">
    <citation type="submission" date="2017-09" db="EMBL/GenBank/DDBJ databases">
        <authorList>
            <person name="Ehlers B."/>
            <person name="Leendertz F.H."/>
        </authorList>
    </citation>
    <scope>NUCLEOTIDE SEQUENCE [LARGE SCALE GENOMIC DNA]</scope>
    <source>
        <strain evidence="6 7">CGMCC 1.12662</strain>
    </source>
</reference>
<dbReference type="EMBL" id="OBEA01000003">
    <property type="protein sequence ID" value="SNY50862.1"/>
    <property type="molecule type" value="Genomic_DNA"/>
</dbReference>
<reference evidence="5 8" key="2">
    <citation type="journal article" date="2018" name="Int. J. Syst. Evol. Microbiol.">
        <title>Pseudooceanicola lipolyticus sp. nov., a marine alphaproteobacterium, reclassification of Oceanicola flagellatus as Pseudooceanicola flagellatus comb. nov. and emended description of the genus Pseudooceanicola.</title>
        <authorList>
            <person name="Huang M.-M."/>
            <person name="Guo L.-L."/>
            <person name="Wu Y.-H."/>
            <person name="Lai Q.-L."/>
            <person name="Shao Z.-Z."/>
            <person name="Wang C.-S."/>
            <person name="Wu M."/>
            <person name="Xu X.-W."/>
        </authorList>
    </citation>
    <scope>NUCLEOTIDE SEQUENCE [LARGE SCALE GENOMIC DNA]</scope>
    <source>
        <strain evidence="5 8">Ar-45</strain>
    </source>
</reference>
<evidence type="ECO:0000313" key="8">
    <source>
        <dbReference type="Proteomes" id="UP000231702"/>
    </source>
</evidence>
<sequence length="180" mass="20101">MTTTPEQAKSMARNLRAALSLEGTEISHSSALELVARSLGHPDWNTACAALARQAAPDDAPRFLRCSPILRIFDEAKARAFYCDFLGFRVTFEHRFAADMPLYMGIERGDLSLHLSEHHGDASPGATVFVATANLRALHRALSETRYPYNRPGLEELPWGLQVEVTDPFGNRIRFCQQDQ</sequence>
<keyword evidence="3" id="KW-0046">Antibiotic resistance</keyword>
<dbReference type="InterPro" id="IPR029068">
    <property type="entry name" value="Glyas_Bleomycin-R_OHBP_Dase"/>
</dbReference>
<keyword evidence="8" id="KW-1185">Reference proteome</keyword>
<dbReference type="Proteomes" id="UP000231702">
    <property type="component" value="Unassembled WGS sequence"/>
</dbReference>
<evidence type="ECO:0000256" key="1">
    <source>
        <dbReference type="ARBA" id="ARBA00011051"/>
    </source>
</evidence>
<dbReference type="OrthoDB" id="9803104at2"/>
<dbReference type="Proteomes" id="UP000231655">
    <property type="component" value="Unassembled WGS sequence"/>
</dbReference>
<evidence type="ECO:0000313" key="5">
    <source>
        <dbReference type="EMBL" id="PJE31923.1"/>
    </source>
</evidence>
<dbReference type="Pfam" id="PF20066">
    <property type="entry name" value="Glyoxalase_8"/>
    <property type="match status" value="1"/>
</dbReference>
<organism evidence="6 7">
    <name type="scientific">Pseudooceanicola antarcticus</name>
    <dbReference type="NCBI Taxonomy" id="1247613"/>
    <lineage>
        <taxon>Bacteria</taxon>
        <taxon>Pseudomonadati</taxon>
        <taxon>Pseudomonadota</taxon>
        <taxon>Alphaproteobacteria</taxon>
        <taxon>Rhodobacterales</taxon>
        <taxon>Paracoccaceae</taxon>
        <taxon>Pseudooceanicola</taxon>
    </lineage>
</organism>